<dbReference type="Pfam" id="PF08240">
    <property type="entry name" value="ADH_N"/>
    <property type="match status" value="1"/>
</dbReference>
<dbReference type="InterPro" id="IPR013154">
    <property type="entry name" value="ADH-like_N"/>
</dbReference>
<evidence type="ECO:0000259" key="3">
    <source>
        <dbReference type="SMART" id="SM00829"/>
    </source>
</evidence>
<dbReference type="InterPro" id="IPR011032">
    <property type="entry name" value="GroES-like_sf"/>
</dbReference>
<evidence type="ECO:0000256" key="2">
    <source>
        <dbReference type="ARBA" id="ARBA00023002"/>
    </source>
</evidence>
<evidence type="ECO:0000313" key="4">
    <source>
        <dbReference type="EMBL" id="GDY49702.1"/>
    </source>
</evidence>
<dbReference type="Gene3D" id="3.90.180.10">
    <property type="entry name" value="Medium-chain alcohol dehydrogenases, catalytic domain"/>
    <property type="match status" value="1"/>
</dbReference>
<dbReference type="InterPro" id="IPR013149">
    <property type="entry name" value="ADH-like_C"/>
</dbReference>
<evidence type="ECO:0000313" key="5">
    <source>
        <dbReference type="Proteomes" id="UP000301309"/>
    </source>
</evidence>
<reference evidence="4 5" key="1">
    <citation type="journal article" date="2020" name="Int. J. Syst. Evol. Microbiol.">
        <title>Reclassification of Streptomyces castelarensis and Streptomyces sporoclivatus as later heterotypic synonyms of Streptomyces antimycoticus.</title>
        <authorList>
            <person name="Komaki H."/>
            <person name="Tamura T."/>
        </authorList>
    </citation>
    <scope>NUCLEOTIDE SEQUENCE [LARGE SCALE GENOMIC DNA]</scope>
    <source>
        <strain evidence="4 5">NBRC 13459</strain>
    </source>
</reference>
<dbReference type="CDD" id="cd05286">
    <property type="entry name" value="QOR2"/>
    <property type="match status" value="1"/>
</dbReference>
<dbReference type="SUPFAM" id="SSF50129">
    <property type="entry name" value="GroES-like"/>
    <property type="match status" value="1"/>
</dbReference>
<dbReference type="GO" id="GO:0005829">
    <property type="term" value="C:cytosol"/>
    <property type="evidence" value="ECO:0007669"/>
    <property type="project" value="TreeGrafter"/>
</dbReference>
<dbReference type="GO" id="GO:0008270">
    <property type="term" value="F:zinc ion binding"/>
    <property type="evidence" value="ECO:0007669"/>
    <property type="project" value="InterPro"/>
</dbReference>
<dbReference type="GO" id="GO:0003960">
    <property type="term" value="F:quinone reductase (NADPH) activity"/>
    <property type="evidence" value="ECO:0007669"/>
    <property type="project" value="InterPro"/>
</dbReference>
<dbReference type="GO" id="GO:0070402">
    <property type="term" value="F:NADPH binding"/>
    <property type="evidence" value="ECO:0007669"/>
    <property type="project" value="TreeGrafter"/>
</dbReference>
<dbReference type="Gene3D" id="3.40.50.720">
    <property type="entry name" value="NAD(P)-binding Rossmann-like Domain"/>
    <property type="match status" value="1"/>
</dbReference>
<dbReference type="PANTHER" id="PTHR48106">
    <property type="entry name" value="QUINONE OXIDOREDUCTASE PIG3-RELATED"/>
    <property type="match status" value="1"/>
</dbReference>
<dbReference type="PANTHER" id="PTHR48106:SF13">
    <property type="entry name" value="QUINONE OXIDOREDUCTASE-RELATED"/>
    <property type="match status" value="1"/>
</dbReference>
<dbReference type="InterPro" id="IPR020843">
    <property type="entry name" value="ER"/>
</dbReference>
<gene>
    <name evidence="4" type="ORF">SVIO_003250</name>
</gene>
<proteinExistence type="predicted"/>
<dbReference type="InterPro" id="IPR036291">
    <property type="entry name" value="NAD(P)-bd_dom_sf"/>
</dbReference>
<keyword evidence="1" id="KW-0521">NADP</keyword>
<dbReference type="SMART" id="SM00829">
    <property type="entry name" value="PKS_ER"/>
    <property type="match status" value="1"/>
</dbReference>
<keyword evidence="2" id="KW-0560">Oxidoreductase</keyword>
<keyword evidence="5" id="KW-1185">Reference proteome</keyword>
<comment type="caution">
    <text evidence="4">The sequence shown here is derived from an EMBL/GenBank/DDBJ whole genome shotgun (WGS) entry which is preliminary data.</text>
</comment>
<dbReference type="GO" id="GO:0035925">
    <property type="term" value="F:mRNA 3'-UTR AU-rich region binding"/>
    <property type="evidence" value="ECO:0007669"/>
    <property type="project" value="TreeGrafter"/>
</dbReference>
<dbReference type="PROSITE" id="PS01162">
    <property type="entry name" value="QOR_ZETA_CRYSTAL"/>
    <property type="match status" value="1"/>
</dbReference>
<evidence type="ECO:0000256" key="1">
    <source>
        <dbReference type="ARBA" id="ARBA00022857"/>
    </source>
</evidence>
<name>A0A4D4KM72_STRVO</name>
<accession>A0A4D4KM72</accession>
<dbReference type="Proteomes" id="UP000301309">
    <property type="component" value="Unassembled WGS sequence"/>
</dbReference>
<dbReference type="SUPFAM" id="SSF51735">
    <property type="entry name" value="NAD(P)-binding Rossmann-fold domains"/>
    <property type="match status" value="1"/>
</dbReference>
<dbReference type="EMBL" id="BJHW01000001">
    <property type="protein sequence ID" value="GDY49702.1"/>
    <property type="molecule type" value="Genomic_DNA"/>
</dbReference>
<dbReference type="InterPro" id="IPR002364">
    <property type="entry name" value="Quin_OxRdtase/zeta-crystal_CS"/>
</dbReference>
<dbReference type="InterPro" id="IPR047618">
    <property type="entry name" value="QOR-like"/>
</dbReference>
<dbReference type="Pfam" id="PF00107">
    <property type="entry name" value="ADH_zinc_N"/>
    <property type="match status" value="1"/>
</dbReference>
<dbReference type="FunFam" id="3.40.50.720:FF:000053">
    <property type="entry name" value="Quinone oxidoreductase 1"/>
    <property type="match status" value="1"/>
</dbReference>
<dbReference type="AlphaFoldDB" id="A0A4D4KM72"/>
<feature type="domain" description="Enoyl reductase (ER)" evidence="3">
    <location>
        <begin position="5"/>
        <end position="318"/>
    </location>
</feature>
<organism evidence="4 5">
    <name type="scientific">Streptomyces violaceusniger</name>
    <dbReference type="NCBI Taxonomy" id="68280"/>
    <lineage>
        <taxon>Bacteria</taxon>
        <taxon>Bacillati</taxon>
        <taxon>Actinomycetota</taxon>
        <taxon>Actinomycetes</taxon>
        <taxon>Kitasatosporales</taxon>
        <taxon>Streptomycetaceae</taxon>
        <taxon>Streptomyces</taxon>
        <taxon>Streptomyces violaceusniger group</taxon>
    </lineage>
</organism>
<protein>
    <submittedName>
        <fullName evidence="4">Alcohol dehydrogenase</fullName>
    </submittedName>
</protein>
<sequence length="320" mass="33425">MGEYGGPEVLEVVETPVREPGPCEIRVTVDAVGVNFRDIYQRTGISAQETPFVLGLEGAGTVNALGEGVTELAVGQRVAWADAPGSYAGEVVLHAERAVPLPEGVPTDVAAAALAQGMTAHYLTHSTYPVQAGDTVLVHAAAGGTGLLLVQLAKHLGARVLATVSTDDKERLARGAGADEVIRYDELSCAELAAEARRRTDGEGVGVVYDGVGAATFEASLASLRPRGMLVLFGAASGMVPPFDLQRLIGAGSLFVTRPIGAHYLATREELCERADAVLSWIQEGTLDIRIGGRYPLAKAAEAHIALASRRTTGKLLLIP</sequence>